<dbReference type="HAMAP" id="MF_00528">
    <property type="entry name" value="Maf"/>
    <property type="match status" value="1"/>
</dbReference>
<feature type="active site" description="Proton acceptor" evidence="3">
    <location>
        <position position="73"/>
    </location>
</feature>
<evidence type="ECO:0000256" key="1">
    <source>
        <dbReference type="ARBA" id="ARBA00001968"/>
    </source>
</evidence>
<dbReference type="RefSeq" id="WP_072760597.1">
    <property type="nucleotide sequence ID" value="NZ_FRDJ01000012.1"/>
</dbReference>
<comment type="cofactor">
    <cofactor evidence="1 3">
        <name>a divalent metal cation</name>
        <dbReference type="ChEBI" id="CHEBI:60240"/>
    </cofactor>
</comment>
<proteinExistence type="inferred from homology"/>
<dbReference type="PIRSF" id="PIRSF006305">
    <property type="entry name" value="Maf"/>
    <property type="match status" value="1"/>
</dbReference>
<feature type="site" description="Important for substrate specificity" evidence="3">
    <location>
        <position position="10"/>
    </location>
</feature>
<gene>
    <name evidence="4" type="ORF">SAMN02745226_01752</name>
</gene>
<keyword evidence="3" id="KW-0963">Cytoplasm</keyword>
<comment type="similarity">
    <text evidence="3">Belongs to the Maf family. YhdE subfamily.</text>
</comment>
<comment type="function">
    <text evidence="3">Nucleoside triphosphate pyrophosphatase that hydrolyzes dTTP and UTP. May have a dual role in cell division arrest and in preventing the incorporation of modified nucleotides into cellular nucleic acids.</text>
</comment>
<accession>A0A1M7T9V1</accession>
<dbReference type="Proteomes" id="UP000184207">
    <property type="component" value="Unassembled WGS sequence"/>
</dbReference>
<dbReference type="EMBL" id="FRDJ01000012">
    <property type="protein sequence ID" value="SHN67481.1"/>
    <property type="molecule type" value="Genomic_DNA"/>
</dbReference>
<dbReference type="PANTHER" id="PTHR43213:SF5">
    <property type="entry name" value="BIFUNCTIONAL DTTP_UTP PYROPHOSPHATASE_METHYLTRANSFERASE PROTEIN-RELATED"/>
    <property type="match status" value="1"/>
</dbReference>
<dbReference type="Gene3D" id="3.90.950.10">
    <property type="match status" value="1"/>
</dbReference>
<dbReference type="STRING" id="1121883.SAMN02745226_01752"/>
<comment type="catalytic activity">
    <reaction evidence="3">
        <text>dTTP + H2O = dTMP + diphosphate + H(+)</text>
        <dbReference type="Rhea" id="RHEA:28534"/>
        <dbReference type="ChEBI" id="CHEBI:15377"/>
        <dbReference type="ChEBI" id="CHEBI:15378"/>
        <dbReference type="ChEBI" id="CHEBI:33019"/>
        <dbReference type="ChEBI" id="CHEBI:37568"/>
        <dbReference type="ChEBI" id="CHEBI:63528"/>
        <dbReference type="EC" id="3.6.1.9"/>
    </reaction>
</comment>
<keyword evidence="2 3" id="KW-0378">Hydrolase</keyword>
<dbReference type="AlphaFoldDB" id="A0A1M7T9V1"/>
<organism evidence="4 5">
    <name type="scientific">Fervidobacterium gondwanense DSM 13020</name>
    <dbReference type="NCBI Taxonomy" id="1121883"/>
    <lineage>
        <taxon>Bacteria</taxon>
        <taxon>Thermotogati</taxon>
        <taxon>Thermotogota</taxon>
        <taxon>Thermotogae</taxon>
        <taxon>Thermotogales</taxon>
        <taxon>Fervidobacteriaceae</taxon>
        <taxon>Fervidobacterium</taxon>
    </lineage>
</organism>
<dbReference type="GO" id="GO:0005737">
    <property type="term" value="C:cytoplasm"/>
    <property type="evidence" value="ECO:0007669"/>
    <property type="project" value="UniProtKB-SubCell"/>
</dbReference>
<dbReference type="InterPro" id="IPR003697">
    <property type="entry name" value="Maf-like"/>
</dbReference>
<dbReference type="PANTHER" id="PTHR43213">
    <property type="entry name" value="BIFUNCTIONAL DTTP/UTP PYROPHOSPHATASE/METHYLTRANSFERASE PROTEIN-RELATED"/>
    <property type="match status" value="1"/>
</dbReference>
<feature type="site" description="Important for substrate specificity" evidence="3">
    <location>
        <position position="74"/>
    </location>
</feature>
<name>A0A1M7T9V1_FERGO</name>
<feature type="site" description="Important for substrate specificity" evidence="3">
    <location>
        <position position="156"/>
    </location>
</feature>
<evidence type="ECO:0000256" key="3">
    <source>
        <dbReference type="HAMAP-Rule" id="MF_00528"/>
    </source>
</evidence>
<reference evidence="5" key="1">
    <citation type="submission" date="2016-12" db="EMBL/GenBank/DDBJ databases">
        <authorList>
            <person name="Varghese N."/>
            <person name="Submissions S."/>
        </authorList>
    </citation>
    <scope>NUCLEOTIDE SEQUENCE [LARGE SCALE GENOMIC DNA]</scope>
    <source>
        <strain evidence="5">DSM 13020</strain>
    </source>
</reference>
<evidence type="ECO:0000313" key="5">
    <source>
        <dbReference type="Proteomes" id="UP000184207"/>
    </source>
</evidence>
<protein>
    <recommendedName>
        <fullName evidence="3">dTTP/UTP pyrophosphatase</fullName>
        <shortName evidence="3">dTTPase/UTPase</shortName>
        <ecNumber evidence="3">3.6.1.9</ecNumber>
    </recommendedName>
    <alternativeName>
        <fullName evidence="3">Nucleoside triphosphate pyrophosphatase</fullName>
    </alternativeName>
    <alternativeName>
        <fullName evidence="3">Nucleotide pyrophosphatase</fullName>
        <shortName evidence="3">Nucleotide PPase</shortName>
    </alternativeName>
</protein>
<sequence>MIILGTSSPRRIELFSHFKLPFQILAPQIDEKVDETLYKTPEAVVIKIAKDKLQKICDNTINREDIDVIITADTIVWMDGRIFGKPRDSSNAKEILRELSGKWHKVFTGVCVKIDNEEFSFYEETSVKFRELEDEEIDFYVSTGEPLDKAGAYGIQELGGVLVERIEGDYTNVVGLPLPKLWKLLFDRGVIKRYATRKWSEGEAIK</sequence>
<comment type="caution">
    <text evidence="3">Lacks conserved residue(s) required for the propagation of feature annotation.</text>
</comment>
<dbReference type="CDD" id="cd00555">
    <property type="entry name" value="Maf"/>
    <property type="match status" value="1"/>
</dbReference>
<dbReference type="OrthoDB" id="9807767at2"/>
<comment type="catalytic activity">
    <reaction evidence="3">
        <text>UTP + H2O = UMP + diphosphate + H(+)</text>
        <dbReference type="Rhea" id="RHEA:29395"/>
        <dbReference type="ChEBI" id="CHEBI:15377"/>
        <dbReference type="ChEBI" id="CHEBI:15378"/>
        <dbReference type="ChEBI" id="CHEBI:33019"/>
        <dbReference type="ChEBI" id="CHEBI:46398"/>
        <dbReference type="ChEBI" id="CHEBI:57865"/>
        <dbReference type="EC" id="3.6.1.9"/>
    </reaction>
</comment>
<dbReference type="GO" id="GO:0036221">
    <property type="term" value="F:UTP diphosphatase activity"/>
    <property type="evidence" value="ECO:0007669"/>
    <property type="project" value="RHEA"/>
</dbReference>
<dbReference type="EC" id="3.6.1.9" evidence="3"/>
<dbReference type="GO" id="GO:0036218">
    <property type="term" value="F:dTTP diphosphatase activity"/>
    <property type="evidence" value="ECO:0007669"/>
    <property type="project" value="RHEA"/>
</dbReference>
<dbReference type="Pfam" id="PF02545">
    <property type="entry name" value="Maf"/>
    <property type="match status" value="1"/>
</dbReference>
<evidence type="ECO:0000256" key="2">
    <source>
        <dbReference type="ARBA" id="ARBA00022801"/>
    </source>
</evidence>
<dbReference type="SUPFAM" id="SSF52972">
    <property type="entry name" value="ITPase-like"/>
    <property type="match status" value="1"/>
</dbReference>
<keyword evidence="3" id="KW-0546">Nucleotide metabolism</keyword>
<comment type="subcellular location">
    <subcellularLocation>
        <location evidence="3">Cytoplasm</location>
    </subcellularLocation>
</comment>
<keyword evidence="5" id="KW-1185">Reference proteome</keyword>
<dbReference type="InterPro" id="IPR029001">
    <property type="entry name" value="ITPase-like_fam"/>
</dbReference>
<dbReference type="NCBIfam" id="TIGR00172">
    <property type="entry name" value="maf"/>
    <property type="match status" value="1"/>
</dbReference>
<evidence type="ECO:0000313" key="4">
    <source>
        <dbReference type="EMBL" id="SHN67481.1"/>
    </source>
</evidence>
<dbReference type="GO" id="GO:0009117">
    <property type="term" value="P:nucleotide metabolic process"/>
    <property type="evidence" value="ECO:0007669"/>
    <property type="project" value="UniProtKB-KW"/>
</dbReference>